<sequence>MQCGQYCEGCTNYYQCNDCIKKENIRRYEYLYDKTCGTCNDGLFVSFSIVTNKCQGKSNKCKDISDDGRVCKSCKDSSLFINEELATCQKCDTNNGWYISDKYCRRCPYQCLSCKGPNPNDCITCRDRLLKHDDGRCELKCDQDGFYIEGSKCLPCNPELNCQKCNNSISCTKCNSGLFIQSDINNGCDICQDGFFISGNYCKRCKENCYKCKDLNNCEKCADGFFSKNGICTLCPKDLKCKTCSDEITCTSCNSGEYFYSNNTCDTCKEEYQIDGILCKNCKQNCLKCSSKDACSQCTNRYFLKSGNCEACNPSLNCLTCSDQLSCTSCTKDKYINPDGQCDFCREGYFIENQFCKKCSDNCQKCSSVSQCIQCSQGYFLKGNVCKQCTPQMNCLTCINENSCESCEPGKFIQKDGKCDKCEQGYYIENKYCRQCKIGCSICTSYFKCDQCMPQFYKLKTV</sequence>
<dbReference type="Proteomes" id="UP000009168">
    <property type="component" value="Unassembled WGS sequence"/>
</dbReference>
<dbReference type="STRING" id="312017.W7XJW3"/>
<dbReference type="GeneID" id="24437588"/>
<dbReference type="InterPro" id="IPR009030">
    <property type="entry name" value="Growth_fac_rcpt_cys_sf"/>
</dbReference>
<protein>
    <submittedName>
        <fullName evidence="1">Zinc finger lsd1 subclass family protein</fullName>
    </submittedName>
</protein>
<evidence type="ECO:0000313" key="2">
    <source>
        <dbReference type="Proteomes" id="UP000009168"/>
    </source>
</evidence>
<dbReference type="AlphaFoldDB" id="W7XJW3"/>
<dbReference type="EMBL" id="GG662820">
    <property type="protein sequence ID" value="EWS76001.1"/>
    <property type="molecule type" value="Genomic_DNA"/>
</dbReference>
<dbReference type="KEGG" id="tet:TTHERM_000155272"/>
<proteinExistence type="predicted"/>
<dbReference type="SUPFAM" id="SSF57184">
    <property type="entry name" value="Growth factor receptor domain"/>
    <property type="match status" value="4"/>
</dbReference>
<dbReference type="PANTHER" id="PTHR45756:SF1">
    <property type="entry name" value="PROTEIN KINASE DOMAIN CONTAINING PROTEIN"/>
    <property type="match status" value="1"/>
</dbReference>
<keyword evidence="2" id="KW-1185">Reference proteome</keyword>
<dbReference type="RefSeq" id="XP_012651519.1">
    <property type="nucleotide sequence ID" value="XM_012796065.1"/>
</dbReference>
<dbReference type="Gene3D" id="2.10.220.10">
    <property type="entry name" value="Hormone Receptor, Insulin-like Growth Factor Receptor 1, Chain A, domain 2"/>
    <property type="match status" value="5"/>
</dbReference>
<organism evidence="1 2">
    <name type="scientific">Tetrahymena thermophila (strain SB210)</name>
    <dbReference type="NCBI Taxonomy" id="312017"/>
    <lineage>
        <taxon>Eukaryota</taxon>
        <taxon>Sar</taxon>
        <taxon>Alveolata</taxon>
        <taxon>Ciliophora</taxon>
        <taxon>Intramacronucleata</taxon>
        <taxon>Oligohymenophorea</taxon>
        <taxon>Hymenostomatida</taxon>
        <taxon>Tetrahymenina</taxon>
        <taxon>Tetrahymenidae</taxon>
        <taxon>Tetrahymena</taxon>
    </lineage>
</organism>
<name>W7XJW3_TETTS</name>
<dbReference type="SMART" id="SM00261">
    <property type="entry name" value="FU"/>
    <property type="match status" value="6"/>
</dbReference>
<dbReference type="PANTHER" id="PTHR45756">
    <property type="entry name" value="PALMITOYLTRANSFERASE"/>
    <property type="match status" value="1"/>
</dbReference>
<dbReference type="InParanoid" id="W7XJW3"/>
<gene>
    <name evidence="1" type="ORF">TTHERM_000155272</name>
</gene>
<reference evidence="2" key="1">
    <citation type="journal article" date="2006" name="PLoS Biol.">
        <title>Macronuclear genome sequence of the ciliate Tetrahymena thermophila, a model eukaryote.</title>
        <authorList>
            <person name="Eisen J.A."/>
            <person name="Coyne R.S."/>
            <person name="Wu M."/>
            <person name="Wu D."/>
            <person name="Thiagarajan M."/>
            <person name="Wortman J.R."/>
            <person name="Badger J.H."/>
            <person name="Ren Q."/>
            <person name="Amedeo P."/>
            <person name="Jones K.M."/>
            <person name="Tallon L.J."/>
            <person name="Delcher A.L."/>
            <person name="Salzberg S.L."/>
            <person name="Silva J.C."/>
            <person name="Haas B.J."/>
            <person name="Majoros W.H."/>
            <person name="Farzad M."/>
            <person name="Carlton J.M."/>
            <person name="Smith R.K. Jr."/>
            <person name="Garg J."/>
            <person name="Pearlman R.E."/>
            <person name="Karrer K.M."/>
            <person name="Sun L."/>
            <person name="Manning G."/>
            <person name="Elde N.C."/>
            <person name="Turkewitz A.P."/>
            <person name="Asai D.J."/>
            <person name="Wilkes D.E."/>
            <person name="Wang Y."/>
            <person name="Cai H."/>
            <person name="Collins K."/>
            <person name="Stewart B.A."/>
            <person name="Lee S.R."/>
            <person name="Wilamowska K."/>
            <person name="Weinberg Z."/>
            <person name="Ruzzo W.L."/>
            <person name="Wloga D."/>
            <person name="Gaertig J."/>
            <person name="Frankel J."/>
            <person name="Tsao C.-C."/>
            <person name="Gorovsky M.A."/>
            <person name="Keeling P.J."/>
            <person name="Waller R.F."/>
            <person name="Patron N.J."/>
            <person name="Cherry J.M."/>
            <person name="Stover N.A."/>
            <person name="Krieger C.J."/>
            <person name="del Toro C."/>
            <person name="Ryder H.F."/>
            <person name="Williamson S.C."/>
            <person name="Barbeau R.A."/>
            <person name="Hamilton E.P."/>
            <person name="Orias E."/>
        </authorList>
    </citation>
    <scope>NUCLEOTIDE SEQUENCE [LARGE SCALE GENOMIC DNA]</scope>
    <source>
        <strain evidence="2">SB210</strain>
    </source>
</reference>
<dbReference type="OrthoDB" id="284918at2759"/>
<dbReference type="InterPro" id="IPR053215">
    <property type="entry name" value="TKL_Ser/Thr_kinase"/>
</dbReference>
<dbReference type="InterPro" id="IPR006212">
    <property type="entry name" value="Furin_repeat"/>
</dbReference>
<evidence type="ECO:0000313" key="1">
    <source>
        <dbReference type="EMBL" id="EWS76001.1"/>
    </source>
</evidence>
<accession>W7XJW3</accession>